<comment type="similarity">
    <text evidence="3">Belongs to the CTU2/NCS2 family.</text>
</comment>
<dbReference type="Proteomes" id="UP000758603">
    <property type="component" value="Unassembled WGS sequence"/>
</dbReference>
<sequence>MPSADAEPLLCIRCKTSPALHDLRQETVCSQCYKSYVSVKVVKRLELLQRETRLERGLPKTQRYLLALSPGGLSSTALLNILWENARQQRERKIKARFELLVAVVDTSLADASLSSSSSSPPPPPQGGDADASSARGAATDAVLDEYRARFEGVEFARVGLEDVLGAETIDWTALPAAAGAASLPPRQRLAALLAGLPSVSSRADVLRLLTRHVLVRTALREACDVLLLGYNTTSLAELTLAETAKGRGFAVPWGVNDGVATLPLRVQQQQSSPDDAAPRSVTMPIYHPLRELFRKEIQLYSTLTAPPLTPLLSPGPGSGRAGSAVVSHKDLSIDDVMARYFTEVEENYPSVVANVVRTTGKLNRSGNSEGGSCGLCGLGLDEAGDERWRGELGEQMDEGREARGRLCYGCERSVYG</sequence>
<protein>
    <recommendedName>
        <fullName evidence="3">Cytoplasmic tRNA 2-thiolation protein 2</fullName>
    </recommendedName>
</protein>
<dbReference type="EMBL" id="JAGPXC010000001">
    <property type="protein sequence ID" value="KAH6661239.1"/>
    <property type="molecule type" value="Genomic_DNA"/>
</dbReference>
<name>A0A9P8UXM2_9PEZI</name>
<reference evidence="5" key="1">
    <citation type="journal article" date="2021" name="Nat. Commun.">
        <title>Genetic determinants of endophytism in the Arabidopsis root mycobiome.</title>
        <authorList>
            <person name="Mesny F."/>
            <person name="Miyauchi S."/>
            <person name="Thiergart T."/>
            <person name="Pickel B."/>
            <person name="Atanasova L."/>
            <person name="Karlsson M."/>
            <person name="Huettel B."/>
            <person name="Barry K.W."/>
            <person name="Haridas S."/>
            <person name="Chen C."/>
            <person name="Bauer D."/>
            <person name="Andreopoulos W."/>
            <person name="Pangilinan J."/>
            <person name="LaButti K."/>
            <person name="Riley R."/>
            <person name="Lipzen A."/>
            <person name="Clum A."/>
            <person name="Drula E."/>
            <person name="Henrissat B."/>
            <person name="Kohler A."/>
            <person name="Grigoriev I.V."/>
            <person name="Martin F.M."/>
            <person name="Hacquard S."/>
        </authorList>
    </citation>
    <scope>NUCLEOTIDE SEQUENCE</scope>
    <source>
        <strain evidence="5">MPI-SDFR-AT-0073</strain>
    </source>
</reference>
<comment type="caution">
    <text evidence="5">The sequence shown here is derived from an EMBL/GenBank/DDBJ whole genome shotgun (WGS) entry which is preliminary data.</text>
</comment>
<dbReference type="GO" id="GO:0002143">
    <property type="term" value="P:tRNA wobble position uridine thiolation"/>
    <property type="evidence" value="ECO:0007669"/>
    <property type="project" value="TreeGrafter"/>
</dbReference>
<dbReference type="HAMAP" id="MF_03054">
    <property type="entry name" value="CTU2"/>
    <property type="match status" value="1"/>
</dbReference>
<evidence type="ECO:0000256" key="3">
    <source>
        <dbReference type="HAMAP-Rule" id="MF_03054"/>
    </source>
</evidence>
<evidence type="ECO:0000256" key="1">
    <source>
        <dbReference type="ARBA" id="ARBA00022490"/>
    </source>
</evidence>
<keyword evidence="1 3" id="KW-0963">Cytoplasm</keyword>
<dbReference type="OrthoDB" id="25129at2759"/>
<proteinExistence type="inferred from homology"/>
<keyword evidence="2 3" id="KW-0819">tRNA processing</keyword>
<dbReference type="InterPro" id="IPR014729">
    <property type="entry name" value="Rossmann-like_a/b/a_fold"/>
</dbReference>
<comment type="pathway">
    <text evidence="3">tRNA modification; 5-methoxycarbonylmethyl-2-thiouridine-tRNA biosynthesis.</text>
</comment>
<comment type="subcellular location">
    <subcellularLocation>
        <location evidence="3">Cytoplasm</location>
    </subcellularLocation>
</comment>
<dbReference type="GO" id="GO:0016783">
    <property type="term" value="F:sulfurtransferase activity"/>
    <property type="evidence" value="ECO:0007669"/>
    <property type="project" value="TreeGrafter"/>
</dbReference>
<dbReference type="GO" id="GO:0000049">
    <property type="term" value="F:tRNA binding"/>
    <property type="evidence" value="ECO:0007669"/>
    <property type="project" value="InterPro"/>
</dbReference>
<dbReference type="InterPro" id="IPR019407">
    <property type="entry name" value="CTU2"/>
</dbReference>
<organism evidence="5 6">
    <name type="scientific">Truncatella angustata</name>
    <dbReference type="NCBI Taxonomy" id="152316"/>
    <lineage>
        <taxon>Eukaryota</taxon>
        <taxon>Fungi</taxon>
        <taxon>Dikarya</taxon>
        <taxon>Ascomycota</taxon>
        <taxon>Pezizomycotina</taxon>
        <taxon>Sordariomycetes</taxon>
        <taxon>Xylariomycetidae</taxon>
        <taxon>Amphisphaeriales</taxon>
        <taxon>Sporocadaceae</taxon>
        <taxon>Truncatella</taxon>
    </lineage>
</organism>
<evidence type="ECO:0000256" key="4">
    <source>
        <dbReference type="SAM" id="MobiDB-lite"/>
    </source>
</evidence>
<gene>
    <name evidence="3" type="primary">NCS2</name>
    <name evidence="3" type="synonym">CTU2</name>
    <name evidence="5" type="ORF">BKA67DRAFT_550578</name>
</gene>
<evidence type="ECO:0000313" key="6">
    <source>
        <dbReference type="Proteomes" id="UP000758603"/>
    </source>
</evidence>
<dbReference type="GO" id="GO:0016779">
    <property type="term" value="F:nucleotidyltransferase activity"/>
    <property type="evidence" value="ECO:0007669"/>
    <property type="project" value="UniProtKB-UniRule"/>
</dbReference>
<dbReference type="PANTHER" id="PTHR20882">
    <property type="entry name" value="CYTOPLASMIC TRNA 2-THIOLATION PROTEIN 2"/>
    <property type="match status" value="1"/>
</dbReference>
<evidence type="ECO:0000313" key="5">
    <source>
        <dbReference type="EMBL" id="KAH6661239.1"/>
    </source>
</evidence>
<dbReference type="GO" id="GO:0032447">
    <property type="term" value="P:protein urmylation"/>
    <property type="evidence" value="ECO:0007669"/>
    <property type="project" value="UniProtKB-UniRule"/>
</dbReference>
<evidence type="ECO:0000256" key="2">
    <source>
        <dbReference type="ARBA" id="ARBA00022694"/>
    </source>
</evidence>
<dbReference type="GO" id="GO:0005829">
    <property type="term" value="C:cytosol"/>
    <property type="evidence" value="ECO:0007669"/>
    <property type="project" value="TreeGrafter"/>
</dbReference>
<keyword evidence="6" id="KW-1185">Reference proteome</keyword>
<dbReference type="Pfam" id="PF10288">
    <property type="entry name" value="CTU2"/>
    <property type="match status" value="1"/>
</dbReference>
<dbReference type="PANTHER" id="PTHR20882:SF14">
    <property type="entry name" value="CYTOPLASMIC TRNA 2-THIOLATION PROTEIN 2"/>
    <property type="match status" value="1"/>
</dbReference>
<comment type="function">
    <text evidence="3">Plays a central role in 2-thiolation of mcm(5)S(2)U at tRNA wobble positions of tRNA(Lys), tRNA(Glu) and tRNA(Gln). May act by forming a heterodimer with NCS6 that ligates sulfur from thiocarboxylated URM1 onto the uridine of tRNAs at wobble position. Prior mcm(5) tRNA modification by the elongator complex is required for 2-thiolation. May also be involved in protein urmylation.</text>
</comment>
<dbReference type="Gene3D" id="3.40.50.620">
    <property type="entry name" value="HUPs"/>
    <property type="match status" value="1"/>
</dbReference>
<dbReference type="AlphaFoldDB" id="A0A9P8UXM2"/>
<feature type="region of interest" description="Disordered" evidence="4">
    <location>
        <begin position="113"/>
        <end position="135"/>
    </location>
</feature>
<accession>A0A9P8UXM2</accession>